<keyword evidence="1" id="KW-0812">Transmembrane</keyword>
<keyword evidence="1" id="KW-0472">Membrane</keyword>
<feature type="transmembrane region" description="Helical" evidence="1">
    <location>
        <begin position="12"/>
        <end position="30"/>
    </location>
</feature>
<reference evidence="2 3" key="1">
    <citation type="submission" date="2017-02" db="EMBL/GenBank/DDBJ databases">
        <authorList>
            <person name="Peterson S.W."/>
        </authorList>
    </citation>
    <scope>NUCLEOTIDE SEQUENCE [LARGE SCALE GENOMIC DNA]</scope>
    <source>
        <strain evidence="2 3">DSM 22335</strain>
    </source>
</reference>
<keyword evidence="1" id="KW-1133">Transmembrane helix</keyword>
<evidence type="ECO:0000313" key="3">
    <source>
        <dbReference type="Proteomes" id="UP000190888"/>
    </source>
</evidence>
<organism evidence="2 3">
    <name type="scientific">Sediminibacterium ginsengisoli</name>
    <dbReference type="NCBI Taxonomy" id="413434"/>
    <lineage>
        <taxon>Bacteria</taxon>
        <taxon>Pseudomonadati</taxon>
        <taxon>Bacteroidota</taxon>
        <taxon>Chitinophagia</taxon>
        <taxon>Chitinophagales</taxon>
        <taxon>Chitinophagaceae</taxon>
        <taxon>Sediminibacterium</taxon>
    </lineage>
</organism>
<dbReference type="Proteomes" id="UP000190888">
    <property type="component" value="Unassembled WGS sequence"/>
</dbReference>
<name>A0A1T4NH46_9BACT</name>
<dbReference type="AlphaFoldDB" id="A0A1T4NH46"/>
<accession>A0A1T4NH46</accession>
<sequence length="73" mass="8378">MKHSFGQIFKWQGWVVVVYVIAAIISREVYDKFFPGENIFSIPRLIATFIPALIAGVIFSRWFKKKAGVEEEG</sequence>
<evidence type="ECO:0000256" key="1">
    <source>
        <dbReference type="SAM" id="Phobius"/>
    </source>
</evidence>
<keyword evidence="3" id="KW-1185">Reference proteome</keyword>
<evidence type="ECO:0000313" key="2">
    <source>
        <dbReference type="EMBL" id="SJZ78579.1"/>
    </source>
</evidence>
<feature type="transmembrane region" description="Helical" evidence="1">
    <location>
        <begin position="42"/>
        <end position="63"/>
    </location>
</feature>
<dbReference type="RefSeq" id="WP_078831223.1">
    <property type="nucleotide sequence ID" value="NZ_FUWH01000004.1"/>
</dbReference>
<gene>
    <name evidence="2" type="ORF">SAMN04488132_104256</name>
</gene>
<dbReference type="EMBL" id="FUWH01000004">
    <property type="protein sequence ID" value="SJZ78579.1"/>
    <property type="molecule type" value="Genomic_DNA"/>
</dbReference>
<proteinExistence type="predicted"/>
<protein>
    <submittedName>
        <fullName evidence="2">Uncharacterized protein</fullName>
    </submittedName>
</protein>